<dbReference type="Gene3D" id="3.50.50.60">
    <property type="entry name" value="FAD/NAD(P)-binding domain"/>
    <property type="match status" value="1"/>
</dbReference>
<evidence type="ECO:0000259" key="1">
    <source>
        <dbReference type="Pfam" id="PF01593"/>
    </source>
</evidence>
<comment type="caution">
    <text evidence="2">The sequence shown here is derived from an EMBL/GenBank/DDBJ whole genome shotgun (WGS) entry which is preliminary data.</text>
</comment>
<accession>A0A3E2H6X8</accession>
<feature type="non-terminal residue" evidence="2">
    <location>
        <position position="503"/>
    </location>
</feature>
<dbReference type="Proteomes" id="UP000258309">
    <property type="component" value="Unassembled WGS sequence"/>
</dbReference>
<dbReference type="PANTHER" id="PTHR10742">
    <property type="entry name" value="FLAVIN MONOAMINE OXIDASE"/>
    <property type="match status" value="1"/>
</dbReference>
<organism evidence="2 3">
    <name type="scientific">Scytalidium lignicola</name>
    <name type="common">Hyphomycete</name>
    <dbReference type="NCBI Taxonomy" id="5539"/>
    <lineage>
        <taxon>Eukaryota</taxon>
        <taxon>Fungi</taxon>
        <taxon>Dikarya</taxon>
        <taxon>Ascomycota</taxon>
        <taxon>Pezizomycotina</taxon>
        <taxon>Leotiomycetes</taxon>
        <taxon>Leotiomycetes incertae sedis</taxon>
        <taxon>Scytalidium</taxon>
    </lineage>
</organism>
<sequence>MAASKSPHIGIVGAGIAGLRCADILLKCGFQVTILEARDRIGGRMVQTTLPGGYRVDLGPNWIHGTEDNPISELANKTGTLVHSWDAKDLFFETGKHMGQAGIDLSEEMWNIVLKAFKYSEENCATIDPNESLYDFFQQKLHEVYPNPDDEDMRNALLQLAELWGAIVGEPASKQSLKYFWLEECVDGPNVFCAGTYENILARIAEPALKKAEIRLSTLIKGFESEGKDGTTLITENGNSLKFDEVVVTSPLGWLKKNTQAFNPPLPERFVQAVDSIGYGCLEKVYVTFPRAFWQNQANPSSNSFSGFVQWLAPDYSPSANPKRWGVEGVLLSDIPEGRAMPTVLFYIFGDQSRAFGADLAGLKTEKERTDYLVKYFQPYYSLLPNYSESSLDCIPESCLATTWINDELAGNGSYSNFQVGLKEGDKDIEIMREGLPERSLWFAGEHTSPFVALGTVTGAYWSGEAVGQRIAKAYGKSVDGLQDPNNIDTLGHKDPKEINAKL</sequence>
<dbReference type="SUPFAM" id="SSF54373">
    <property type="entry name" value="FAD-linked reductases, C-terminal domain"/>
    <property type="match status" value="1"/>
</dbReference>
<dbReference type="InterPro" id="IPR050281">
    <property type="entry name" value="Flavin_monoamine_oxidase"/>
</dbReference>
<dbReference type="GO" id="GO:0006338">
    <property type="term" value="P:chromatin remodeling"/>
    <property type="evidence" value="ECO:0007669"/>
    <property type="project" value="TreeGrafter"/>
</dbReference>
<dbReference type="InterPro" id="IPR036188">
    <property type="entry name" value="FAD/NAD-bd_sf"/>
</dbReference>
<dbReference type="STRING" id="5539.A0A3E2H6X8"/>
<dbReference type="EMBL" id="NCSJ02000138">
    <property type="protein sequence ID" value="RFU29140.1"/>
    <property type="molecule type" value="Genomic_DNA"/>
</dbReference>
<proteinExistence type="predicted"/>
<dbReference type="PRINTS" id="PR00419">
    <property type="entry name" value="ADXRDTASE"/>
</dbReference>
<gene>
    <name evidence="2" type="ORF">B7463_g7208</name>
</gene>
<reference evidence="2 3" key="1">
    <citation type="submission" date="2018-05" db="EMBL/GenBank/DDBJ databases">
        <title>Draft genome sequence of Scytalidium lignicola DSM 105466, a ubiquitous saprotrophic fungus.</title>
        <authorList>
            <person name="Buettner E."/>
            <person name="Gebauer A.M."/>
            <person name="Hofrichter M."/>
            <person name="Liers C."/>
            <person name="Kellner H."/>
        </authorList>
    </citation>
    <scope>NUCLEOTIDE SEQUENCE [LARGE SCALE GENOMIC DNA]</scope>
    <source>
        <strain evidence="2 3">DSM 105466</strain>
    </source>
</reference>
<dbReference type="OMA" id="YVTFPRA"/>
<keyword evidence="3" id="KW-1185">Reference proteome</keyword>
<dbReference type="SUPFAM" id="SSF51905">
    <property type="entry name" value="FAD/NAD(P)-binding domain"/>
    <property type="match status" value="1"/>
</dbReference>
<feature type="non-terminal residue" evidence="2">
    <location>
        <position position="1"/>
    </location>
</feature>
<dbReference type="Pfam" id="PF01593">
    <property type="entry name" value="Amino_oxidase"/>
    <property type="match status" value="1"/>
</dbReference>
<protein>
    <recommendedName>
        <fullName evidence="1">Amine oxidase domain-containing protein</fullName>
    </recommendedName>
</protein>
<evidence type="ECO:0000313" key="3">
    <source>
        <dbReference type="Proteomes" id="UP000258309"/>
    </source>
</evidence>
<evidence type="ECO:0000313" key="2">
    <source>
        <dbReference type="EMBL" id="RFU29140.1"/>
    </source>
</evidence>
<feature type="domain" description="Amine oxidase" evidence="1">
    <location>
        <begin position="16"/>
        <end position="471"/>
    </location>
</feature>
<dbReference type="GO" id="GO:0050660">
    <property type="term" value="F:flavin adenine dinucleotide binding"/>
    <property type="evidence" value="ECO:0007669"/>
    <property type="project" value="TreeGrafter"/>
</dbReference>
<name>A0A3E2H6X8_SCYLI</name>
<dbReference type="GO" id="GO:0003682">
    <property type="term" value="F:chromatin binding"/>
    <property type="evidence" value="ECO:0007669"/>
    <property type="project" value="TreeGrafter"/>
</dbReference>
<dbReference type="OrthoDB" id="5046242at2759"/>
<dbReference type="PANTHER" id="PTHR10742:SF414">
    <property type="entry name" value="CONTAINING AMINE OXIDASE, PUTATIVE (AFU_ORTHOLOGUE AFUA_3G12150)-RELATED"/>
    <property type="match status" value="1"/>
</dbReference>
<dbReference type="Gene3D" id="3.90.660.10">
    <property type="match status" value="1"/>
</dbReference>
<dbReference type="AlphaFoldDB" id="A0A3E2H6X8"/>
<dbReference type="InterPro" id="IPR002937">
    <property type="entry name" value="Amino_oxidase"/>
</dbReference>
<dbReference type="GO" id="GO:0016491">
    <property type="term" value="F:oxidoreductase activity"/>
    <property type="evidence" value="ECO:0007669"/>
    <property type="project" value="InterPro"/>
</dbReference>